<dbReference type="GO" id="GO:0008658">
    <property type="term" value="F:penicillin binding"/>
    <property type="evidence" value="ECO:0007669"/>
    <property type="project" value="InterPro"/>
</dbReference>
<feature type="domain" description="Penicillin-binding protein transpeptidase" evidence="3">
    <location>
        <begin position="83"/>
        <end position="276"/>
    </location>
</feature>
<feature type="non-terminal residue" evidence="5">
    <location>
        <position position="1"/>
    </location>
</feature>
<dbReference type="SUPFAM" id="SSF56601">
    <property type="entry name" value="beta-lactamase/transpeptidase-like"/>
    <property type="match status" value="1"/>
</dbReference>
<dbReference type="InterPro" id="IPR012338">
    <property type="entry name" value="Beta-lactam/transpept-like"/>
</dbReference>
<protein>
    <submittedName>
        <fullName evidence="5">Uncharacterized protein</fullName>
    </submittedName>
</protein>
<dbReference type="AlphaFoldDB" id="X1LTE2"/>
<evidence type="ECO:0000259" key="3">
    <source>
        <dbReference type="Pfam" id="PF00905"/>
    </source>
</evidence>
<dbReference type="Pfam" id="PF00905">
    <property type="entry name" value="Transpeptidase"/>
    <property type="match status" value="1"/>
</dbReference>
<dbReference type="Gene3D" id="3.90.1310.10">
    <property type="entry name" value="Penicillin-binding protein 2a (Domain 2)"/>
    <property type="match status" value="1"/>
</dbReference>
<feature type="domain" description="Penicillin-binding protein dimerisation" evidence="4">
    <location>
        <begin position="5"/>
        <end position="36"/>
    </location>
</feature>
<reference evidence="5" key="1">
    <citation type="journal article" date="2014" name="Front. Microbiol.">
        <title>High frequency of phylogenetically diverse reductive dehalogenase-homologous genes in deep subseafloor sedimentary metagenomes.</title>
        <authorList>
            <person name="Kawai M."/>
            <person name="Futagami T."/>
            <person name="Toyoda A."/>
            <person name="Takaki Y."/>
            <person name="Nishi S."/>
            <person name="Hori S."/>
            <person name="Arai W."/>
            <person name="Tsubouchi T."/>
            <person name="Morono Y."/>
            <person name="Uchiyama I."/>
            <person name="Ito T."/>
            <person name="Fujiyama A."/>
            <person name="Inagaki F."/>
            <person name="Takami H."/>
        </authorList>
    </citation>
    <scope>NUCLEOTIDE SEQUENCE</scope>
    <source>
        <strain evidence="5">Expedition CK06-06</strain>
    </source>
</reference>
<dbReference type="GO" id="GO:0071555">
    <property type="term" value="P:cell wall organization"/>
    <property type="evidence" value="ECO:0007669"/>
    <property type="project" value="TreeGrafter"/>
</dbReference>
<dbReference type="EMBL" id="BARV01010183">
    <property type="protein sequence ID" value="GAI09066.1"/>
    <property type="molecule type" value="Genomic_DNA"/>
</dbReference>
<dbReference type="InterPro" id="IPR001460">
    <property type="entry name" value="PCN-bd_Tpept"/>
</dbReference>
<dbReference type="Pfam" id="PF03717">
    <property type="entry name" value="PBP_dimer"/>
    <property type="match status" value="1"/>
</dbReference>
<gene>
    <name evidence="5" type="ORF">S06H3_19809</name>
</gene>
<evidence type="ECO:0000256" key="1">
    <source>
        <dbReference type="ARBA" id="ARBA00004370"/>
    </source>
</evidence>
<comment type="caution">
    <text evidence="5">The sequence shown here is derived from an EMBL/GenBank/DDBJ whole genome shotgun (WGS) entry which is preliminary data.</text>
</comment>
<evidence type="ECO:0000259" key="4">
    <source>
        <dbReference type="Pfam" id="PF03717"/>
    </source>
</evidence>
<feature type="non-terminal residue" evidence="5">
    <location>
        <position position="287"/>
    </location>
</feature>
<name>X1LTE2_9ZZZZ</name>
<dbReference type="GO" id="GO:0005886">
    <property type="term" value="C:plasma membrane"/>
    <property type="evidence" value="ECO:0007669"/>
    <property type="project" value="TreeGrafter"/>
</dbReference>
<dbReference type="PANTHER" id="PTHR30627:SF1">
    <property type="entry name" value="PEPTIDOGLYCAN D,D-TRANSPEPTIDASE FTSI"/>
    <property type="match status" value="1"/>
</dbReference>
<dbReference type="InterPro" id="IPR005311">
    <property type="entry name" value="PBP_dimer"/>
</dbReference>
<comment type="subcellular location">
    <subcellularLocation>
        <location evidence="1">Membrane</location>
    </subcellularLocation>
</comment>
<proteinExistence type="predicted"/>
<accession>X1LTE2</accession>
<dbReference type="PANTHER" id="PTHR30627">
    <property type="entry name" value="PEPTIDOGLYCAN D,D-TRANSPEPTIDASE"/>
    <property type="match status" value="1"/>
</dbReference>
<evidence type="ECO:0000313" key="5">
    <source>
        <dbReference type="EMBL" id="GAI09066.1"/>
    </source>
</evidence>
<keyword evidence="2" id="KW-0472">Membrane</keyword>
<sequence>DVDGKGISGIELEYDTFLRGENGWQVLRCDAKGRVLPPSRDDGQPPRHGARLRLTIDIDYQSIFQEEMARAYERLAPRAIHGILIDPRTGEILALAQYPSFDPNRPRASPVADQRLRAITDMYEPGSTLKVVTATAALDAAGYSPFDEFDCEDGEFAYYNLLIRDVFPRSSLTFSEIIAHSSNIGIIKVAENLGPDLIYKYSCRFGLGARAGIGLPGESPGLLRKPGDWSAVSTGEVAMGHEVGVTTLQLALVYSAVANGGLLMRPLLVTGVYGPKGKELNTSRPEV</sequence>
<dbReference type="InterPro" id="IPR050515">
    <property type="entry name" value="Beta-lactam/transpept"/>
</dbReference>
<evidence type="ECO:0000256" key="2">
    <source>
        <dbReference type="ARBA" id="ARBA00023136"/>
    </source>
</evidence>
<dbReference type="Gene3D" id="3.40.710.10">
    <property type="entry name" value="DD-peptidase/beta-lactamase superfamily"/>
    <property type="match status" value="1"/>
</dbReference>
<organism evidence="5">
    <name type="scientific">marine sediment metagenome</name>
    <dbReference type="NCBI Taxonomy" id="412755"/>
    <lineage>
        <taxon>unclassified sequences</taxon>
        <taxon>metagenomes</taxon>
        <taxon>ecological metagenomes</taxon>
    </lineage>
</organism>